<evidence type="ECO:0000313" key="3">
    <source>
        <dbReference type="Proteomes" id="UP000076858"/>
    </source>
</evidence>
<sequence length="196" mass="22327">MLGCQFITGGDEEKCDVSDDCSLHVDDQKENSFPDSEDEDVIPPTPPLPPAKRKRDNQCDKSVSKTVSKKNSSHSKENDSFVTPNRSKKSSANNSDSQILTSLDVNIFDTPPSSTTKTTIKENPKRVLGQATEPVYAELQQHNLRREYKDEINEIKNQIFLNEQIQDSTVELEIEREDYNKKSSKKMLLLFVYKKK</sequence>
<dbReference type="Proteomes" id="UP000076858">
    <property type="component" value="Unassembled WGS sequence"/>
</dbReference>
<name>A0A164SLW5_9CRUS</name>
<reference evidence="2 3" key="1">
    <citation type="submission" date="2016-03" db="EMBL/GenBank/DDBJ databases">
        <title>EvidentialGene: Evidence-directed Construction of Genes on Genomes.</title>
        <authorList>
            <person name="Gilbert D.G."/>
            <person name="Choi J.-H."/>
            <person name="Mockaitis K."/>
            <person name="Colbourne J."/>
            <person name="Pfrender M."/>
        </authorList>
    </citation>
    <scope>NUCLEOTIDE SEQUENCE [LARGE SCALE GENOMIC DNA]</scope>
    <source>
        <strain evidence="2 3">Xinb3</strain>
        <tissue evidence="2">Complete organism</tissue>
    </source>
</reference>
<proteinExistence type="predicted"/>
<accession>A0A164SLW5</accession>
<evidence type="ECO:0000256" key="1">
    <source>
        <dbReference type="SAM" id="MobiDB-lite"/>
    </source>
</evidence>
<dbReference type="EMBL" id="LRGB01001992">
    <property type="protein sequence ID" value="KZS09749.1"/>
    <property type="molecule type" value="Genomic_DNA"/>
</dbReference>
<evidence type="ECO:0000313" key="2">
    <source>
        <dbReference type="EMBL" id="KZS09749.1"/>
    </source>
</evidence>
<feature type="compositionally biased region" description="Polar residues" evidence="1">
    <location>
        <begin position="80"/>
        <end position="104"/>
    </location>
</feature>
<comment type="caution">
    <text evidence="2">The sequence shown here is derived from an EMBL/GenBank/DDBJ whole genome shotgun (WGS) entry which is preliminary data.</text>
</comment>
<gene>
    <name evidence="2" type="ORF">APZ42_025934</name>
</gene>
<organism evidence="2 3">
    <name type="scientific">Daphnia magna</name>
    <dbReference type="NCBI Taxonomy" id="35525"/>
    <lineage>
        <taxon>Eukaryota</taxon>
        <taxon>Metazoa</taxon>
        <taxon>Ecdysozoa</taxon>
        <taxon>Arthropoda</taxon>
        <taxon>Crustacea</taxon>
        <taxon>Branchiopoda</taxon>
        <taxon>Diplostraca</taxon>
        <taxon>Cladocera</taxon>
        <taxon>Anomopoda</taxon>
        <taxon>Daphniidae</taxon>
        <taxon>Daphnia</taxon>
    </lineage>
</organism>
<keyword evidence="3" id="KW-1185">Reference proteome</keyword>
<feature type="region of interest" description="Disordered" evidence="1">
    <location>
        <begin position="24"/>
        <end position="126"/>
    </location>
</feature>
<protein>
    <submittedName>
        <fullName evidence="2">Uncharacterized protein</fullName>
    </submittedName>
</protein>
<dbReference type="AlphaFoldDB" id="A0A164SLW5"/>